<reference evidence="2" key="1">
    <citation type="submission" date="2019-03" db="EMBL/GenBank/DDBJ databases">
        <title>WGS assembly of Setaria viridis.</title>
        <authorList>
            <person name="Huang P."/>
            <person name="Jenkins J."/>
            <person name="Grimwood J."/>
            <person name="Barry K."/>
            <person name="Healey A."/>
            <person name="Mamidi S."/>
            <person name="Sreedasyam A."/>
            <person name="Shu S."/>
            <person name="Feldman M."/>
            <person name="Wu J."/>
            <person name="Yu Y."/>
            <person name="Chen C."/>
            <person name="Johnson J."/>
            <person name="Rokhsar D."/>
            <person name="Baxter I."/>
            <person name="Schmutz J."/>
            <person name="Brutnell T."/>
            <person name="Kellogg E."/>
        </authorList>
    </citation>
    <scope>NUCLEOTIDE SEQUENCE [LARGE SCALE GENOMIC DNA]</scope>
</reference>
<dbReference type="OMA" id="PINGHTE"/>
<organism evidence="2 3">
    <name type="scientific">Setaria viridis</name>
    <name type="common">Green bristlegrass</name>
    <name type="synonym">Setaria italica subsp. viridis</name>
    <dbReference type="NCBI Taxonomy" id="4556"/>
    <lineage>
        <taxon>Eukaryota</taxon>
        <taxon>Viridiplantae</taxon>
        <taxon>Streptophyta</taxon>
        <taxon>Embryophyta</taxon>
        <taxon>Tracheophyta</taxon>
        <taxon>Spermatophyta</taxon>
        <taxon>Magnoliopsida</taxon>
        <taxon>Liliopsida</taxon>
        <taxon>Poales</taxon>
        <taxon>Poaceae</taxon>
        <taxon>PACMAD clade</taxon>
        <taxon>Panicoideae</taxon>
        <taxon>Panicodae</taxon>
        <taxon>Paniceae</taxon>
        <taxon>Cenchrinae</taxon>
        <taxon>Setaria</taxon>
    </lineage>
</organism>
<dbReference type="Proteomes" id="UP000298652">
    <property type="component" value="Chromosome 7"/>
</dbReference>
<evidence type="ECO:0000313" key="3">
    <source>
        <dbReference type="Proteomes" id="UP000298652"/>
    </source>
</evidence>
<dbReference type="Gramene" id="TKW03752">
    <property type="protein sequence ID" value="TKW03752"/>
    <property type="gene ID" value="SEVIR_7G063200v2"/>
</dbReference>
<proteinExistence type="predicted"/>
<feature type="region of interest" description="Disordered" evidence="1">
    <location>
        <begin position="335"/>
        <end position="383"/>
    </location>
</feature>
<name>A0A4U6TPD7_SETVI</name>
<sequence length="460" mass="49583">MGNIVNTLKRFSSNDATAIPAQGCSDLSIGTSTSRLDKCTYIGNGISATGETATASKRCSINGQKDFCEEVANEGMHMTAGSTLTNRCLGAIDLLSLPMVHTRPSGSEEGNKDRETSNGTVQTDARELGSVDHYEKSGLIYSQIAGHMFHSLEDESTETPRSLVLDISKDSLCKVSAEGNSFRNPNLADDVENSPATGAHRGKELILHRVSPTDGLFDRNACEELADGALNSCCECSAEVSLDGQRHEQRTQHKSLNYDAVPIEVITASANLDVSNPKSSLKGQAKQKRTPSLKGRAKRKRTTEASSQMLVPNENTGISIPSDLIFLEIEKQPTSPMVKRSSGDKVLQGTPRSRMTKTPVSYVHQSPLTGSKSKAPSISTPESVNVKRSRSGRLIVPRLDPGSQNIIYDPDGRICGITNFEAQFPKGISSEPPSKKRWVCMYAMLTGLLAGVTAPVTVRR</sequence>
<feature type="compositionally biased region" description="Polar residues" evidence="1">
    <location>
        <begin position="350"/>
        <end position="383"/>
    </location>
</feature>
<evidence type="ECO:0000256" key="1">
    <source>
        <dbReference type="SAM" id="MobiDB-lite"/>
    </source>
</evidence>
<dbReference type="InterPro" id="IPR053090">
    <property type="entry name" value="Centromere_KNL-2_homolog"/>
</dbReference>
<dbReference type="PANTHER" id="PTHR35311">
    <property type="entry name" value="KINETOCHORE-ASSOCIATED PROTEIN KNL-2 HOMOLOG"/>
    <property type="match status" value="1"/>
</dbReference>
<feature type="region of interest" description="Disordered" evidence="1">
    <location>
        <begin position="274"/>
        <end position="309"/>
    </location>
</feature>
<dbReference type="PANTHER" id="PTHR35311:SF6">
    <property type="entry name" value="OS04G0348000 PROTEIN"/>
    <property type="match status" value="1"/>
</dbReference>
<dbReference type="AlphaFoldDB" id="A0A4U6TPD7"/>
<accession>A0A4U6TPD7</accession>
<dbReference type="EMBL" id="CM016558">
    <property type="protein sequence ID" value="TKW03752.1"/>
    <property type="molecule type" value="Genomic_DNA"/>
</dbReference>
<feature type="compositionally biased region" description="Basic residues" evidence="1">
    <location>
        <begin position="285"/>
        <end position="301"/>
    </location>
</feature>
<feature type="region of interest" description="Disordered" evidence="1">
    <location>
        <begin position="101"/>
        <end position="128"/>
    </location>
</feature>
<protein>
    <submittedName>
        <fullName evidence="2">Uncharacterized protein</fullName>
    </submittedName>
</protein>
<keyword evidence="3" id="KW-1185">Reference proteome</keyword>
<evidence type="ECO:0000313" key="2">
    <source>
        <dbReference type="EMBL" id="TKW03752.1"/>
    </source>
</evidence>
<gene>
    <name evidence="2" type="ORF">SEVIR_7G063200v2</name>
</gene>